<dbReference type="AlphaFoldDB" id="A0A9P6JS07"/>
<evidence type="ECO:0000256" key="1">
    <source>
        <dbReference type="SAM" id="MobiDB-lite"/>
    </source>
</evidence>
<accession>A0A9P6JS07</accession>
<feature type="region of interest" description="Disordered" evidence="1">
    <location>
        <begin position="52"/>
        <end position="104"/>
    </location>
</feature>
<keyword evidence="3" id="KW-1185">Reference proteome</keyword>
<sequence length="355" mass="40775">MDKFAEELAKFINPFDDMDAQLCCFAHSINLIAKIFISFFFVTRRQKLIESDDESENEVEVKEEEVDDDDESVDGLENEVVDEEDDETTEAEQDDADEGQGRFNEKVTKKLREKAIAEMRTQGYKLKSAEIKSTGELFPKIAGLARRVNDSGTLKEKFDRLVTKSEDITGSRTALSRQVPTCWNSEMECLVSYMHFKDVVEQLLAVSSLKLGRYKLSSEQWSMTDDVSQVLMLFEDITQIFSQAEVPLIVDVLPSLYDLRGGLEAARDDSEHEVADIVRVACHASILVANKYLNLIEDNDFYLFTIVMCPDRKLRWFKDHGRTIQQVNQLKSRVIASWEKSYKQMGREDDDFFVS</sequence>
<dbReference type="InterPro" id="IPR012337">
    <property type="entry name" value="RNaseH-like_sf"/>
</dbReference>
<dbReference type="SUPFAM" id="SSF53098">
    <property type="entry name" value="Ribonuclease H-like"/>
    <property type="match status" value="1"/>
</dbReference>
<evidence type="ECO:0000313" key="3">
    <source>
        <dbReference type="Proteomes" id="UP000807306"/>
    </source>
</evidence>
<dbReference type="OrthoDB" id="3251057at2759"/>
<gene>
    <name evidence="2" type="ORF">CPB83DRAFT_868785</name>
</gene>
<evidence type="ECO:0000313" key="2">
    <source>
        <dbReference type="EMBL" id="KAF9530060.1"/>
    </source>
</evidence>
<proteinExistence type="predicted"/>
<dbReference type="EMBL" id="MU157842">
    <property type="protein sequence ID" value="KAF9530060.1"/>
    <property type="molecule type" value="Genomic_DNA"/>
</dbReference>
<protein>
    <submittedName>
        <fullName evidence="2">Uncharacterized protein</fullName>
    </submittedName>
</protein>
<reference evidence="2" key="1">
    <citation type="submission" date="2020-11" db="EMBL/GenBank/DDBJ databases">
        <authorList>
            <consortium name="DOE Joint Genome Institute"/>
            <person name="Ahrendt S."/>
            <person name="Riley R."/>
            <person name="Andreopoulos W."/>
            <person name="Labutti K."/>
            <person name="Pangilinan J."/>
            <person name="Ruiz-Duenas F.J."/>
            <person name="Barrasa J.M."/>
            <person name="Sanchez-Garcia M."/>
            <person name="Camarero S."/>
            <person name="Miyauchi S."/>
            <person name="Serrano A."/>
            <person name="Linde D."/>
            <person name="Babiker R."/>
            <person name="Drula E."/>
            <person name="Ayuso-Fernandez I."/>
            <person name="Pacheco R."/>
            <person name="Padilla G."/>
            <person name="Ferreira P."/>
            <person name="Barriuso J."/>
            <person name="Kellner H."/>
            <person name="Castanera R."/>
            <person name="Alfaro M."/>
            <person name="Ramirez L."/>
            <person name="Pisabarro A.G."/>
            <person name="Kuo A."/>
            <person name="Tritt A."/>
            <person name="Lipzen A."/>
            <person name="He G."/>
            <person name="Yan M."/>
            <person name="Ng V."/>
            <person name="Cullen D."/>
            <person name="Martin F."/>
            <person name="Rosso M.-N."/>
            <person name="Henrissat B."/>
            <person name="Hibbett D."/>
            <person name="Martinez A.T."/>
            <person name="Grigoriev I.V."/>
        </authorList>
    </citation>
    <scope>NUCLEOTIDE SEQUENCE</scope>
    <source>
        <strain evidence="2">CBS 506.95</strain>
    </source>
</reference>
<name>A0A9P6JS07_9AGAR</name>
<dbReference type="Proteomes" id="UP000807306">
    <property type="component" value="Unassembled WGS sequence"/>
</dbReference>
<comment type="caution">
    <text evidence="2">The sequence shown here is derived from an EMBL/GenBank/DDBJ whole genome shotgun (WGS) entry which is preliminary data.</text>
</comment>
<organism evidence="2 3">
    <name type="scientific">Crepidotus variabilis</name>
    <dbReference type="NCBI Taxonomy" id="179855"/>
    <lineage>
        <taxon>Eukaryota</taxon>
        <taxon>Fungi</taxon>
        <taxon>Dikarya</taxon>
        <taxon>Basidiomycota</taxon>
        <taxon>Agaricomycotina</taxon>
        <taxon>Agaricomycetes</taxon>
        <taxon>Agaricomycetidae</taxon>
        <taxon>Agaricales</taxon>
        <taxon>Agaricineae</taxon>
        <taxon>Crepidotaceae</taxon>
        <taxon>Crepidotus</taxon>
    </lineage>
</organism>
<feature type="compositionally biased region" description="Acidic residues" evidence="1">
    <location>
        <begin position="52"/>
        <end position="98"/>
    </location>
</feature>